<accession>A0A561V6L2</accession>
<dbReference type="Gene3D" id="1.10.10.10">
    <property type="entry name" value="Winged helix-like DNA-binding domain superfamily/Winged helix DNA-binding domain"/>
    <property type="match status" value="1"/>
</dbReference>
<evidence type="ECO:0000313" key="4">
    <source>
        <dbReference type="Proteomes" id="UP001330827"/>
    </source>
</evidence>
<evidence type="ECO:0000313" key="1">
    <source>
        <dbReference type="EMBL" id="TWG07252.1"/>
    </source>
</evidence>
<name>A0A561V6L2_9ACTN</name>
<keyword evidence="4" id="KW-1185">Reference proteome</keyword>
<dbReference type="OrthoDB" id="3873397at2"/>
<organism evidence="1 3">
    <name type="scientific">Streptomyces brevispora</name>
    <dbReference type="NCBI Taxonomy" id="887462"/>
    <lineage>
        <taxon>Bacteria</taxon>
        <taxon>Bacillati</taxon>
        <taxon>Actinomycetota</taxon>
        <taxon>Actinomycetes</taxon>
        <taxon>Kitasatosporales</taxon>
        <taxon>Streptomycetaceae</taxon>
        <taxon>Streptomyces</taxon>
    </lineage>
</organism>
<reference evidence="1 3" key="1">
    <citation type="submission" date="2019-06" db="EMBL/GenBank/DDBJ databases">
        <title>Sequencing the genomes of 1000 actinobacteria strains.</title>
        <authorList>
            <person name="Klenk H.-P."/>
        </authorList>
    </citation>
    <scope>NUCLEOTIDE SEQUENCE [LARGE SCALE GENOMIC DNA]</scope>
    <source>
        <strain evidence="1 3">DSM 42059</strain>
    </source>
</reference>
<sequence length="147" mass="15180">MSAAPTVNGQVIGQAHYATRAVLERLLAGTGTTFHQCVALNATADSDGLVERRRLAGRMTATLKIEAAVAESTLSELIGAGLLEELPGDVSRLVLTAAGQELQRRIGTGTAEITARLYADLPAEDLAAAGRVLTAVTARAEAVLTEG</sequence>
<dbReference type="SUPFAM" id="SSF46785">
    <property type="entry name" value="Winged helix' DNA-binding domain"/>
    <property type="match status" value="1"/>
</dbReference>
<dbReference type="Proteomes" id="UP000318186">
    <property type="component" value="Unassembled WGS sequence"/>
</dbReference>
<dbReference type="InterPro" id="IPR036388">
    <property type="entry name" value="WH-like_DNA-bd_sf"/>
</dbReference>
<reference evidence="2 4" key="2">
    <citation type="submission" date="2022-10" db="EMBL/GenBank/DDBJ databases">
        <title>The complete genomes of actinobacterial strains from the NBC collection.</title>
        <authorList>
            <person name="Joergensen T.S."/>
            <person name="Alvarez Arevalo M."/>
            <person name="Sterndorff E.B."/>
            <person name="Faurdal D."/>
            <person name="Vuksanovic O."/>
            <person name="Mourched A.-S."/>
            <person name="Charusanti P."/>
            <person name="Shaw S."/>
            <person name="Blin K."/>
            <person name="Weber T."/>
        </authorList>
    </citation>
    <scope>NUCLEOTIDE SEQUENCE [LARGE SCALE GENOMIC DNA]</scope>
    <source>
        <strain evidence="2 4">NBC 01769</strain>
    </source>
</reference>
<dbReference type="Proteomes" id="UP001330827">
    <property type="component" value="Chromosome"/>
</dbReference>
<evidence type="ECO:0000313" key="2">
    <source>
        <dbReference type="EMBL" id="WSC11928.1"/>
    </source>
</evidence>
<dbReference type="EMBL" id="CP109114">
    <property type="protein sequence ID" value="WSC11928.1"/>
    <property type="molecule type" value="Genomic_DNA"/>
</dbReference>
<dbReference type="EMBL" id="VIWW01000001">
    <property type="protein sequence ID" value="TWG07252.1"/>
    <property type="molecule type" value="Genomic_DNA"/>
</dbReference>
<proteinExistence type="predicted"/>
<dbReference type="AlphaFoldDB" id="A0A561V6L2"/>
<protein>
    <recommendedName>
        <fullName evidence="5">DNA-binding MarR family transcriptional regulator</fullName>
    </recommendedName>
</protein>
<evidence type="ECO:0008006" key="5">
    <source>
        <dbReference type="Google" id="ProtNLM"/>
    </source>
</evidence>
<evidence type="ECO:0000313" key="3">
    <source>
        <dbReference type="Proteomes" id="UP000318186"/>
    </source>
</evidence>
<dbReference type="InterPro" id="IPR036390">
    <property type="entry name" value="WH_DNA-bd_sf"/>
</dbReference>
<dbReference type="RefSeq" id="WP_145766876.1">
    <property type="nucleotide sequence ID" value="NZ_CP109114.1"/>
</dbReference>
<gene>
    <name evidence="1" type="ORF">FHX80_115757</name>
    <name evidence="2" type="ORF">OIE64_03055</name>
</gene>